<dbReference type="InterPro" id="IPR014729">
    <property type="entry name" value="Rossmann-like_a/b/a_fold"/>
</dbReference>
<dbReference type="InterPro" id="IPR022310">
    <property type="entry name" value="NAD/GMP_synthase"/>
</dbReference>
<name>A0A6S7C8H4_9BURK</name>
<dbReference type="GO" id="GO:0008795">
    <property type="term" value="F:NAD+ synthase activity"/>
    <property type="evidence" value="ECO:0007669"/>
    <property type="project" value="UniProtKB-EC"/>
</dbReference>
<feature type="region of interest" description="Disordered" evidence="2">
    <location>
        <begin position="1"/>
        <end position="20"/>
    </location>
</feature>
<dbReference type="SUPFAM" id="SSF52402">
    <property type="entry name" value="Adenine nucleotide alpha hydrolases-like"/>
    <property type="match status" value="1"/>
</dbReference>
<organism evidence="4 5">
    <name type="scientific">Achromobacter kerstersii</name>
    <dbReference type="NCBI Taxonomy" id="1353890"/>
    <lineage>
        <taxon>Bacteria</taxon>
        <taxon>Pseudomonadati</taxon>
        <taxon>Pseudomonadota</taxon>
        <taxon>Betaproteobacteria</taxon>
        <taxon>Burkholderiales</taxon>
        <taxon>Alcaligenaceae</taxon>
        <taxon>Achromobacter</taxon>
    </lineage>
</organism>
<dbReference type="GO" id="GO:0009435">
    <property type="term" value="P:NAD+ biosynthetic process"/>
    <property type="evidence" value="ECO:0007669"/>
    <property type="project" value="UniProtKB-UniPathway"/>
</dbReference>
<feature type="domain" description="NAD/GMP synthase" evidence="3">
    <location>
        <begin position="40"/>
        <end position="111"/>
    </location>
</feature>
<dbReference type="UniPathway" id="UPA00253"/>
<gene>
    <name evidence="4" type="primary">nadE_4</name>
    <name evidence="4" type="ORF">LMG3441_06007</name>
</gene>
<accession>A0A6S7C8H4</accession>
<keyword evidence="5" id="KW-1185">Reference proteome</keyword>
<evidence type="ECO:0000256" key="2">
    <source>
        <dbReference type="SAM" id="MobiDB-lite"/>
    </source>
</evidence>
<feature type="compositionally biased region" description="Basic residues" evidence="2">
    <location>
        <begin position="7"/>
        <end position="20"/>
    </location>
</feature>
<dbReference type="Pfam" id="PF02540">
    <property type="entry name" value="NAD_synthase"/>
    <property type="match status" value="1"/>
</dbReference>
<evidence type="ECO:0000313" key="4">
    <source>
        <dbReference type="EMBL" id="CAB3743566.1"/>
    </source>
</evidence>
<evidence type="ECO:0000313" key="5">
    <source>
        <dbReference type="Proteomes" id="UP000494269"/>
    </source>
</evidence>
<proteinExistence type="predicted"/>
<reference evidence="4 5" key="1">
    <citation type="submission" date="2020-04" db="EMBL/GenBank/DDBJ databases">
        <authorList>
            <person name="De Canck E."/>
        </authorList>
    </citation>
    <scope>NUCLEOTIDE SEQUENCE [LARGE SCALE GENOMIC DNA]</scope>
    <source>
        <strain evidence="4 5">LMG 3441</strain>
    </source>
</reference>
<keyword evidence="1 4" id="KW-0436">Ligase</keyword>
<evidence type="ECO:0000256" key="1">
    <source>
        <dbReference type="ARBA" id="ARBA00022598"/>
    </source>
</evidence>
<dbReference type="EC" id="6.3.1.5" evidence="4"/>
<dbReference type="Gene3D" id="3.40.50.620">
    <property type="entry name" value="HUPs"/>
    <property type="match status" value="1"/>
</dbReference>
<evidence type="ECO:0000259" key="3">
    <source>
        <dbReference type="Pfam" id="PF02540"/>
    </source>
</evidence>
<sequence length="139" mass="15455">MVETQHQRHRRHHTPTHARQRAISRALGVSLAFDAASELDRRTAFLESILEKSGKAGYVLGISGGVDSLVAGRLAQLAVRRLRDCGRHAFFVAVRLPYGHQQDEQDAALAWTSLRPTIAFRSTLRWRSTHSAKPSAHPA</sequence>
<dbReference type="Proteomes" id="UP000494269">
    <property type="component" value="Unassembled WGS sequence"/>
</dbReference>
<dbReference type="EMBL" id="CADIJQ010000018">
    <property type="protein sequence ID" value="CAB3743566.1"/>
    <property type="molecule type" value="Genomic_DNA"/>
</dbReference>
<dbReference type="AlphaFoldDB" id="A0A6S7C8H4"/>
<protein>
    <submittedName>
        <fullName evidence="4">NH(3)-dependent NAD(+) synthetase</fullName>
        <ecNumber evidence="4">6.3.1.5</ecNumber>
    </submittedName>
</protein>